<sequence length="172" mass="19307">MLPLMSGVERVPQRGEADSSFGWLSNAVRKHGFKHSSLHTGSEKDSVLEYSIEHLTKENQIWANIMKGFADVLNNDELRSGWPPGRPPAHRIELIPGSASCNVRRHPKPSQHVEEMGRQADDLLKSKEPGSTSADEFSVGAERGRTIENERLLFAFWTRLLHSQAELFSASY</sequence>
<organism evidence="1 2">
    <name type="scientific">Cyclospora cayetanensis</name>
    <dbReference type="NCBI Taxonomy" id="88456"/>
    <lineage>
        <taxon>Eukaryota</taxon>
        <taxon>Sar</taxon>
        <taxon>Alveolata</taxon>
        <taxon>Apicomplexa</taxon>
        <taxon>Conoidasida</taxon>
        <taxon>Coccidia</taxon>
        <taxon>Eucoccidiorida</taxon>
        <taxon>Eimeriorina</taxon>
        <taxon>Eimeriidae</taxon>
        <taxon>Cyclospora</taxon>
    </lineage>
</organism>
<dbReference type="EMBL" id="JROU02001626">
    <property type="protein sequence ID" value="OEH75812.1"/>
    <property type="molecule type" value="Genomic_DNA"/>
</dbReference>
<name>A0A1D3CX80_9EIME</name>
<reference evidence="1 2" key="1">
    <citation type="journal article" date="2016" name="BMC Genomics">
        <title>Comparative genomics reveals Cyclospora cayetanensis possesses coccidia-like metabolism and invasion components but unique surface antigens.</title>
        <authorList>
            <person name="Liu S."/>
            <person name="Wang L."/>
            <person name="Zheng H."/>
            <person name="Xu Z."/>
            <person name="Roellig D.M."/>
            <person name="Li N."/>
            <person name="Frace M.A."/>
            <person name="Tang K."/>
            <person name="Arrowood M.J."/>
            <person name="Moss D.M."/>
            <person name="Zhang L."/>
            <person name="Feng Y."/>
            <person name="Xiao L."/>
        </authorList>
    </citation>
    <scope>NUCLEOTIDE SEQUENCE [LARGE SCALE GENOMIC DNA]</scope>
    <source>
        <strain evidence="1 2">CHN_HEN01</strain>
    </source>
</reference>
<gene>
    <name evidence="1" type="ORF">cyc_05033</name>
</gene>
<evidence type="ECO:0000313" key="1">
    <source>
        <dbReference type="EMBL" id="OEH75812.1"/>
    </source>
</evidence>
<dbReference type="InParanoid" id="A0A1D3CX80"/>
<dbReference type="Proteomes" id="UP000095192">
    <property type="component" value="Unassembled WGS sequence"/>
</dbReference>
<dbReference type="VEuPathDB" id="ToxoDB:cyc_05033"/>
<evidence type="ECO:0000313" key="2">
    <source>
        <dbReference type="Proteomes" id="UP000095192"/>
    </source>
</evidence>
<comment type="caution">
    <text evidence="1">The sequence shown here is derived from an EMBL/GenBank/DDBJ whole genome shotgun (WGS) entry which is preliminary data.</text>
</comment>
<dbReference type="AlphaFoldDB" id="A0A1D3CX80"/>
<protein>
    <submittedName>
        <fullName evidence="1">Gypsy ty-3 retroelement related protein</fullName>
    </submittedName>
</protein>
<keyword evidence="2" id="KW-1185">Reference proteome</keyword>
<proteinExistence type="predicted"/>
<accession>A0A1D3CX80</accession>